<evidence type="ECO:0000256" key="2">
    <source>
        <dbReference type="SAM" id="Phobius"/>
    </source>
</evidence>
<gene>
    <name evidence="3" type="ORF">JI435_138540</name>
</gene>
<feature type="region of interest" description="Disordered" evidence="1">
    <location>
        <begin position="60"/>
        <end position="79"/>
    </location>
</feature>
<keyword evidence="2" id="KW-0812">Transmembrane</keyword>
<protein>
    <submittedName>
        <fullName evidence="3">Uncharacterized protein</fullName>
    </submittedName>
</protein>
<evidence type="ECO:0000313" key="3">
    <source>
        <dbReference type="EMBL" id="QRD03998.1"/>
    </source>
</evidence>
<feature type="compositionally biased region" description="Pro residues" evidence="1">
    <location>
        <begin position="66"/>
        <end position="79"/>
    </location>
</feature>
<reference evidence="4" key="1">
    <citation type="journal article" date="2021" name="BMC Genomics">
        <title>Chromosome-level genome assembly and manually-curated proteome of model necrotroph Parastagonospora nodorum Sn15 reveals a genome-wide trove of candidate effector homologs, and redundancy of virulence-related functions within an accessory chromosome.</title>
        <authorList>
            <person name="Bertazzoni S."/>
            <person name="Jones D.A.B."/>
            <person name="Phan H.T."/>
            <person name="Tan K.-C."/>
            <person name="Hane J.K."/>
        </authorList>
    </citation>
    <scope>NUCLEOTIDE SEQUENCE [LARGE SCALE GENOMIC DNA]</scope>
    <source>
        <strain evidence="4">SN15 / ATCC MYA-4574 / FGSC 10173)</strain>
    </source>
</reference>
<dbReference type="Proteomes" id="UP000663193">
    <property type="component" value="Chromosome 16"/>
</dbReference>
<dbReference type="AlphaFoldDB" id="A0A7U2FEX0"/>
<name>A0A7U2FEX0_PHANO</name>
<organism evidence="3 4">
    <name type="scientific">Phaeosphaeria nodorum (strain SN15 / ATCC MYA-4574 / FGSC 10173)</name>
    <name type="common">Glume blotch fungus</name>
    <name type="synonym">Parastagonospora nodorum</name>
    <dbReference type="NCBI Taxonomy" id="321614"/>
    <lineage>
        <taxon>Eukaryota</taxon>
        <taxon>Fungi</taxon>
        <taxon>Dikarya</taxon>
        <taxon>Ascomycota</taxon>
        <taxon>Pezizomycotina</taxon>
        <taxon>Dothideomycetes</taxon>
        <taxon>Pleosporomycetidae</taxon>
        <taxon>Pleosporales</taxon>
        <taxon>Pleosporineae</taxon>
        <taxon>Phaeosphaeriaceae</taxon>
        <taxon>Parastagonospora</taxon>
    </lineage>
</organism>
<accession>A0A7U2FEX0</accession>
<keyword evidence="4" id="KW-1185">Reference proteome</keyword>
<feature type="transmembrane region" description="Helical" evidence="2">
    <location>
        <begin position="20"/>
        <end position="50"/>
    </location>
</feature>
<keyword evidence="2" id="KW-0472">Membrane</keyword>
<dbReference type="VEuPathDB" id="FungiDB:JI435_138540"/>
<keyword evidence="2" id="KW-1133">Transmembrane helix</keyword>
<dbReference type="EMBL" id="CP069038">
    <property type="protein sequence ID" value="QRD03998.1"/>
    <property type="molecule type" value="Genomic_DNA"/>
</dbReference>
<proteinExistence type="predicted"/>
<sequence length="225" mass="24054">MTSSASYSFSAPNFISHLHAILGSLTFVVLFVFCFFGAFMLIKAVVHVLVKAISRIRKHPKASKAGPPPANGTPAPRPKGFPECSEPYIYADYEQVIHSLIAFGDSTVSKSASWAVRDVLDVFEDDPAFFALRLEAAIEAYFAGKAGAHGKHRFAGIVLVEDSEYTSAGADLSAGDEVRSEDQVAGGSTDADISAACDGRRDAHWKSGIAIFFALFGHVLGHSAR</sequence>
<evidence type="ECO:0000256" key="1">
    <source>
        <dbReference type="SAM" id="MobiDB-lite"/>
    </source>
</evidence>
<evidence type="ECO:0000313" key="4">
    <source>
        <dbReference type="Proteomes" id="UP000663193"/>
    </source>
</evidence>
<dbReference type="RefSeq" id="XP_001804055.1">
    <property type="nucleotide sequence ID" value="XM_001804003.1"/>
</dbReference>
<dbReference type="KEGG" id="pno:SNOG_13854"/>